<dbReference type="AlphaFoldDB" id="A0A432DTP4"/>
<protein>
    <submittedName>
        <fullName evidence="1">Uncharacterized protein</fullName>
    </submittedName>
</protein>
<organism evidence="1 2">
    <name type="scientific">Chryseobacterium arthrosphaerae</name>
    <dbReference type="NCBI Taxonomy" id="651561"/>
    <lineage>
        <taxon>Bacteria</taxon>
        <taxon>Pseudomonadati</taxon>
        <taxon>Bacteroidota</taxon>
        <taxon>Flavobacteriia</taxon>
        <taxon>Flavobacteriales</taxon>
        <taxon>Weeksellaceae</taxon>
        <taxon>Chryseobacterium group</taxon>
        <taxon>Chryseobacterium</taxon>
    </lineage>
</organism>
<name>A0A432DTP4_9FLAO</name>
<sequence length="85" mass="10101">MAHRIPQYFYLRKRKSKENPGSFRVQNRKLSTLQYDFSTQNLYLNESATGKVIIYNLISGQEKEIRIDKGNMICEKGDFLYFRIS</sequence>
<reference evidence="1 2" key="1">
    <citation type="submission" date="2018-12" db="EMBL/GenBank/DDBJ databases">
        <title>Draft Genome Sequence of Chryseobacterium arthrosphaerae strain ED882-96 Isolated from the Blood of a Patient with Liver Cirrhosis in Taiwan.</title>
        <authorList>
            <person name="Lin J.-N."/>
            <person name="Lai C.-H."/>
            <person name="Yang C.-H."/>
            <person name="Huang Y.-H."/>
        </authorList>
    </citation>
    <scope>NUCLEOTIDE SEQUENCE [LARGE SCALE GENOMIC DNA]</scope>
    <source>
        <strain evidence="1 2">ED882-96</strain>
    </source>
</reference>
<gene>
    <name evidence="1" type="ORF">EJ377_19540</name>
</gene>
<evidence type="ECO:0000313" key="2">
    <source>
        <dbReference type="Proteomes" id="UP000276953"/>
    </source>
</evidence>
<proteinExistence type="predicted"/>
<dbReference type="EMBL" id="RYFC01000003">
    <property type="protein sequence ID" value="RTZ46435.1"/>
    <property type="molecule type" value="Genomic_DNA"/>
</dbReference>
<evidence type="ECO:0000313" key="1">
    <source>
        <dbReference type="EMBL" id="RTZ46435.1"/>
    </source>
</evidence>
<comment type="caution">
    <text evidence="1">The sequence shown here is derived from an EMBL/GenBank/DDBJ whole genome shotgun (WGS) entry which is preliminary data.</text>
</comment>
<dbReference type="Proteomes" id="UP000276953">
    <property type="component" value="Unassembled WGS sequence"/>
</dbReference>
<accession>A0A432DTP4</accession>